<keyword evidence="7" id="KW-1160">Virus entry into host cell</keyword>
<evidence type="ECO:0000313" key="9">
    <source>
        <dbReference type="EMBL" id="DAD99023.1"/>
    </source>
</evidence>
<proteinExistence type="inferred from homology"/>
<protein>
    <recommendedName>
        <fullName evidence="2">Integrase</fullName>
    </recommendedName>
</protein>
<evidence type="ECO:0000256" key="2">
    <source>
        <dbReference type="ARBA" id="ARBA00016082"/>
    </source>
</evidence>
<keyword evidence="3" id="KW-0808">Transferase</keyword>
<dbReference type="PANTHER" id="PTHR30349">
    <property type="entry name" value="PHAGE INTEGRASE-RELATED"/>
    <property type="match status" value="1"/>
</dbReference>
<dbReference type="Pfam" id="PF00589">
    <property type="entry name" value="Phage_integrase"/>
    <property type="match status" value="1"/>
</dbReference>
<dbReference type="Gene3D" id="1.10.443.10">
    <property type="entry name" value="Intergrase catalytic core"/>
    <property type="match status" value="1"/>
</dbReference>
<dbReference type="GO" id="GO:0015074">
    <property type="term" value="P:DNA integration"/>
    <property type="evidence" value="ECO:0007669"/>
    <property type="project" value="InterPro"/>
</dbReference>
<dbReference type="GO" id="GO:0006310">
    <property type="term" value="P:DNA recombination"/>
    <property type="evidence" value="ECO:0007669"/>
    <property type="project" value="UniProtKB-KW"/>
</dbReference>
<dbReference type="PROSITE" id="PS51898">
    <property type="entry name" value="TYR_RECOMBINASE"/>
    <property type="match status" value="1"/>
</dbReference>
<evidence type="ECO:0000259" key="8">
    <source>
        <dbReference type="PROSITE" id="PS51898"/>
    </source>
</evidence>
<organism evidence="9">
    <name type="scientific">Siphoviridae sp. ctVzN31</name>
    <dbReference type="NCBI Taxonomy" id="2825534"/>
    <lineage>
        <taxon>Viruses</taxon>
        <taxon>Duplodnaviria</taxon>
        <taxon>Heunggongvirae</taxon>
        <taxon>Uroviricota</taxon>
        <taxon>Caudoviricetes</taxon>
    </lineage>
</organism>
<accession>A0A8S5NX72</accession>
<keyword evidence="7" id="KW-0229">DNA integration</keyword>
<evidence type="ECO:0000256" key="6">
    <source>
        <dbReference type="ARBA" id="ARBA00023172"/>
    </source>
</evidence>
<dbReference type="SUPFAM" id="SSF56349">
    <property type="entry name" value="DNA breaking-rejoining enzymes"/>
    <property type="match status" value="1"/>
</dbReference>
<evidence type="ECO:0000256" key="7">
    <source>
        <dbReference type="ARBA" id="ARBA00023195"/>
    </source>
</evidence>
<dbReference type="InterPro" id="IPR002104">
    <property type="entry name" value="Integrase_catalytic"/>
</dbReference>
<evidence type="ECO:0000256" key="3">
    <source>
        <dbReference type="ARBA" id="ARBA00022679"/>
    </source>
</evidence>
<keyword evidence="7" id="KW-1179">Viral genome integration</keyword>
<dbReference type="GO" id="GO:0075713">
    <property type="term" value="P:establishment of integrated proviral latency"/>
    <property type="evidence" value="ECO:0007669"/>
    <property type="project" value="UniProtKB-KW"/>
</dbReference>
<comment type="similarity">
    <text evidence="1">Belongs to the 'phage' integrase family.</text>
</comment>
<dbReference type="GO" id="GO:0003677">
    <property type="term" value="F:DNA binding"/>
    <property type="evidence" value="ECO:0007669"/>
    <property type="project" value="UniProtKB-KW"/>
</dbReference>
<dbReference type="GO" id="GO:0016740">
    <property type="term" value="F:transferase activity"/>
    <property type="evidence" value="ECO:0007669"/>
    <property type="project" value="UniProtKB-KW"/>
</dbReference>
<sequence>MAKRKKEPEIRLPKIKQLPSGAWRTRIYIDGRTVSITKPTYDECAAEYLAMKHGVIEAKAAPMKHGVPLGDALDKYISTRKGFKSPSTIYAYESYRKQRFQSMMGADVYTTTDEQWQAAIRREAKSLSPKYIKNVWMLISAAIFEETGRRPRVTLPEKEHNEKPYLDPDQIPVFLQAIKGESIEIAALLELSSLRRSEMLALTWDKVDFKNEIIYVHGARVAGDGGKLVHKKQNKNDSSRRTVPIIEPLMEALKAVDNKEGYVVNLTGGWICTRINEICSANGLPKVGNHGLRHSFASLAYHLQIPEKIAMEIGGWADDGTMHKIYTHLAQKDIAKRAQDFRNFFVSNADEKAQI</sequence>
<evidence type="ECO:0000256" key="1">
    <source>
        <dbReference type="ARBA" id="ARBA00008857"/>
    </source>
</evidence>
<keyword evidence="4" id="KW-0378">Hydrolase</keyword>
<dbReference type="InterPro" id="IPR013762">
    <property type="entry name" value="Integrase-like_cat_sf"/>
</dbReference>
<dbReference type="PANTHER" id="PTHR30349:SF41">
    <property type="entry name" value="INTEGRASE_RECOMBINASE PROTEIN MJ0367-RELATED"/>
    <property type="match status" value="1"/>
</dbReference>
<dbReference type="CDD" id="cd01189">
    <property type="entry name" value="INT_ICEBs1_C_like"/>
    <property type="match status" value="1"/>
</dbReference>
<evidence type="ECO:0000256" key="5">
    <source>
        <dbReference type="ARBA" id="ARBA00023125"/>
    </source>
</evidence>
<keyword evidence="5" id="KW-0238">DNA-binding</keyword>
<dbReference type="GO" id="GO:0044826">
    <property type="term" value="P:viral genome integration into host DNA"/>
    <property type="evidence" value="ECO:0007669"/>
    <property type="project" value="UniProtKB-KW"/>
</dbReference>
<dbReference type="InterPro" id="IPR011010">
    <property type="entry name" value="DNA_brk_join_enz"/>
</dbReference>
<dbReference type="GO" id="GO:0016787">
    <property type="term" value="F:hydrolase activity"/>
    <property type="evidence" value="ECO:0007669"/>
    <property type="project" value="UniProtKB-KW"/>
</dbReference>
<feature type="domain" description="Tyr recombinase" evidence="8">
    <location>
        <begin position="161"/>
        <end position="339"/>
    </location>
</feature>
<reference evidence="9" key="1">
    <citation type="journal article" date="2021" name="Proc. Natl. Acad. Sci. U.S.A.">
        <title>A Catalog of Tens of Thousands of Viruses from Human Metagenomes Reveals Hidden Associations with Chronic Diseases.</title>
        <authorList>
            <person name="Tisza M.J."/>
            <person name="Buck C.B."/>
        </authorList>
    </citation>
    <scope>NUCLEOTIDE SEQUENCE</scope>
    <source>
        <strain evidence="9">CtVzN31</strain>
    </source>
</reference>
<name>A0A8S5NX72_9CAUD</name>
<dbReference type="EMBL" id="BK015273">
    <property type="protein sequence ID" value="DAD99023.1"/>
    <property type="molecule type" value="Genomic_DNA"/>
</dbReference>
<keyword evidence="6" id="KW-0233">DNA recombination</keyword>
<dbReference type="InterPro" id="IPR050090">
    <property type="entry name" value="Tyrosine_recombinase_XerCD"/>
</dbReference>
<evidence type="ECO:0000256" key="4">
    <source>
        <dbReference type="ARBA" id="ARBA00022801"/>
    </source>
</evidence>